<dbReference type="AlphaFoldDB" id="A0A2B4S423"/>
<protein>
    <submittedName>
        <fullName evidence="2">Uncharacterized protein</fullName>
    </submittedName>
</protein>
<evidence type="ECO:0000256" key="1">
    <source>
        <dbReference type="SAM" id="MobiDB-lite"/>
    </source>
</evidence>
<evidence type="ECO:0000313" key="3">
    <source>
        <dbReference type="Proteomes" id="UP000225706"/>
    </source>
</evidence>
<dbReference type="PANTHER" id="PTHR46880">
    <property type="entry name" value="RAS-ASSOCIATING DOMAIN-CONTAINING PROTEIN"/>
    <property type="match status" value="1"/>
</dbReference>
<comment type="caution">
    <text evidence="2">The sequence shown here is derived from an EMBL/GenBank/DDBJ whole genome shotgun (WGS) entry which is preliminary data.</text>
</comment>
<dbReference type="PANTHER" id="PTHR46880:SF5">
    <property type="entry name" value="DUF4371 DOMAIN-CONTAINING PROTEIN"/>
    <property type="match status" value="1"/>
</dbReference>
<name>A0A2B4S423_STYPI</name>
<evidence type="ECO:0000313" key="2">
    <source>
        <dbReference type="EMBL" id="PFX23530.1"/>
    </source>
</evidence>
<keyword evidence="3" id="KW-1185">Reference proteome</keyword>
<gene>
    <name evidence="2" type="ORF">AWC38_SpisGene11932</name>
</gene>
<organism evidence="2 3">
    <name type="scientific">Stylophora pistillata</name>
    <name type="common">Smooth cauliflower coral</name>
    <dbReference type="NCBI Taxonomy" id="50429"/>
    <lineage>
        <taxon>Eukaryota</taxon>
        <taxon>Metazoa</taxon>
        <taxon>Cnidaria</taxon>
        <taxon>Anthozoa</taxon>
        <taxon>Hexacorallia</taxon>
        <taxon>Scleractinia</taxon>
        <taxon>Astrocoeniina</taxon>
        <taxon>Pocilloporidae</taxon>
        <taxon>Stylophora</taxon>
    </lineage>
</organism>
<accession>A0A2B4S423</accession>
<feature type="region of interest" description="Disordered" evidence="1">
    <location>
        <begin position="293"/>
        <end position="316"/>
    </location>
</feature>
<dbReference type="EMBL" id="LSMT01000205">
    <property type="protein sequence ID" value="PFX23530.1"/>
    <property type="molecule type" value="Genomic_DNA"/>
</dbReference>
<sequence length="350" mass="40219">MVTKKYGMNTPMNSMQIRLHLAASQANKDNDYLERYKGQINNIYKFYGNSSVQYDKLKEIQQLMHEKVKQVVEPLSVRWLSVEACVKMIFEYFDSLVMSLENEKSSNTTAVGICLLFQKDIANLSVIKHSVTSTVETIQGMIDGSPTVNRVLADLGDVPGIGKNRYKGVEIAENNNLRTRFNSVRRRYLNQLINNLHDRFPEDDLELLECFDVVFNPRRLPDDVRQLGNHGIQQLKKFCHHFETVLDSDSTQLTHVVYELDMVLLEEIDPELPYVSIDFDRWEVWSSSSEDEADDDANLRAVPTNPNNFHHTSGDNEGRKVILLPEMLVSDMESNSDETLPSDVDCLKFY</sequence>
<proteinExistence type="predicted"/>
<reference evidence="3" key="1">
    <citation type="journal article" date="2017" name="bioRxiv">
        <title>Comparative analysis of the genomes of Stylophora pistillata and Acropora digitifera provides evidence for extensive differences between species of corals.</title>
        <authorList>
            <person name="Voolstra C.R."/>
            <person name="Li Y."/>
            <person name="Liew Y.J."/>
            <person name="Baumgarten S."/>
            <person name="Zoccola D."/>
            <person name="Flot J.-F."/>
            <person name="Tambutte S."/>
            <person name="Allemand D."/>
            <person name="Aranda M."/>
        </authorList>
    </citation>
    <scope>NUCLEOTIDE SEQUENCE [LARGE SCALE GENOMIC DNA]</scope>
</reference>
<dbReference type="OrthoDB" id="249932at2759"/>
<dbReference type="Proteomes" id="UP000225706">
    <property type="component" value="Unassembled WGS sequence"/>
</dbReference>